<dbReference type="InterPro" id="IPR036102">
    <property type="entry name" value="OsmC/Ohrsf"/>
</dbReference>
<dbReference type="Gene3D" id="3.30.300.20">
    <property type="match status" value="1"/>
</dbReference>
<dbReference type="EMBL" id="CP011232">
    <property type="protein sequence ID" value="AKI98248.1"/>
    <property type="molecule type" value="Genomic_DNA"/>
</dbReference>
<reference evidence="2 3" key="1">
    <citation type="submission" date="2015-04" db="EMBL/GenBank/DDBJ databases">
        <title>Complete Genome Sequence of Kosmotoga pacifica SLHLJ1.</title>
        <authorList>
            <person name="Jiang L.J."/>
            <person name="Shao Z.Z."/>
            <person name="Jebbar M."/>
        </authorList>
    </citation>
    <scope>NUCLEOTIDE SEQUENCE [LARGE SCALE GENOMIC DNA]</scope>
    <source>
        <strain evidence="2 3">SLHLJ1</strain>
    </source>
</reference>
<evidence type="ECO:0000256" key="1">
    <source>
        <dbReference type="SAM" id="MobiDB-lite"/>
    </source>
</evidence>
<gene>
    <name evidence="2" type="ORF">IX53_04065</name>
</gene>
<dbReference type="PATRIC" id="fig|1330330.3.peg.814"/>
<sequence>MSRVGNMAFHTKTPSGHDVHVDASPEVGGMDSAARPKELMLVSLLGCTSMDVVSILNKMKVKDYEYEITANGEIAEEHPKVFTKIKVTYKFKGKDLPKEKIEKAVRLSQERYCFASAMLKKVCDFSYEIVYEEAE</sequence>
<dbReference type="Gene3D" id="2.20.25.10">
    <property type="match status" value="1"/>
</dbReference>
<name>A0A0G2ZHG9_9BACT</name>
<evidence type="ECO:0000313" key="3">
    <source>
        <dbReference type="Proteomes" id="UP000035159"/>
    </source>
</evidence>
<dbReference type="AlphaFoldDB" id="A0A0G2ZHG9"/>
<dbReference type="Proteomes" id="UP000035159">
    <property type="component" value="Chromosome"/>
</dbReference>
<dbReference type="SUPFAM" id="SSF82784">
    <property type="entry name" value="OsmC-like"/>
    <property type="match status" value="1"/>
</dbReference>
<organism evidence="2 3">
    <name type="scientific">Kosmotoga pacifica</name>
    <dbReference type="NCBI Taxonomy" id="1330330"/>
    <lineage>
        <taxon>Bacteria</taxon>
        <taxon>Thermotogati</taxon>
        <taxon>Thermotogota</taxon>
        <taxon>Thermotogae</taxon>
        <taxon>Kosmotogales</taxon>
        <taxon>Kosmotogaceae</taxon>
        <taxon>Kosmotoga</taxon>
    </lineage>
</organism>
<dbReference type="Pfam" id="PF02566">
    <property type="entry name" value="OsmC"/>
    <property type="match status" value="1"/>
</dbReference>
<accession>A0A0G2ZHG9</accession>
<proteinExistence type="predicted"/>
<feature type="region of interest" description="Disordered" evidence="1">
    <location>
        <begin position="1"/>
        <end position="20"/>
    </location>
</feature>
<keyword evidence="3" id="KW-1185">Reference proteome</keyword>
<dbReference type="PANTHER" id="PTHR34352:SF1">
    <property type="entry name" value="PROTEIN YHFA"/>
    <property type="match status" value="1"/>
</dbReference>
<protein>
    <submittedName>
        <fullName evidence="2">Osmotically inducible protein C</fullName>
    </submittedName>
</protein>
<dbReference type="InterPro" id="IPR003718">
    <property type="entry name" value="OsmC/Ohr_fam"/>
</dbReference>
<dbReference type="PANTHER" id="PTHR34352">
    <property type="entry name" value="PROTEIN YHFA"/>
    <property type="match status" value="1"/>
</dbReference>
<evidence type="ECO:0000313" key="2">
    <source>
        <dbReference type="EMBL" id="AKI98248.1"/>
    </source>
</evidence>
<dbReference type="STRING" id="1330330.IX53_04065"/>
<dbReference type="OrthoDB" id="9804010at2"/>
<dbReference type="KEGG" id="kpf:IX53_04065"/>
<dbReference type="InterPro" id="IPR015946">
    <property type="entry name" value="KH_dom-like_a/b"/>
</dbReference>